<feature type="compositionally biased region" description="Low complexity" evidence="7">
    <location>
        <begin position="519"/>
        <end position="532"/>
    </location>
</feature>
<feature type="region of interest" description="Disordered" evidence="7">
    <location>
        <begin position="820"/>
        <end position="857"/>
    </location>
</feature>
<dbReference type="SUPFAM" id="SSF48371">
    <property type="entry name" value="ARM repeat"/>
    <property type="match status" value="2"/>
</dbReference>
<feature type="compositionally biased region" description="Polar residues" evidence="7">
    <location>
        <begin position="533"/>
        <end position="546"/>
    </location>
</feature>
<feature type="region of interest" description="Disordered" evidence="7">
    <location>
        <begin position="1085"/>
        <end position="1175"/>
    </location>
</feature>
<sequence>MEEEVDFLKLSVEERCQHKQWKARVSGFEEAAKIFQQQVDPKSPEFNKYLGLLKKFVTDNNVVAQEKGLAAVLAFVENAGCAGKTCGEVMSGIVSKCFVAPKAKTKEQALEIVFMFIEIEKQEIVQDELLKGLENKSPKVVSACILALRDSLKQFGPKVIALKPLMKWIPKLLEDRDKNVREETKHLTVEVYRWIKDALKPQLQSLKPVQLTELEAEFEKVAGEKPSPSRLLRSQQAIQAKAAQETGGDGEDEDEGGDDEVEEEIDPYEFIEPVDVIGKLPKDFYEQCEAKKWQERKAVLESLLSLVQNPKLEVGDYADLVRMVKKMVGKDTNVLVVALAAQCLGGLAKGLRKRFQPYAGQCIPVILEKFKEKKQNVLQALREAIDAIFQTTSLESILEDVQGALDNKSPQIKTETASFLARCFKFCTPTILNKKMLKLLCTSLVKTLNDMDPAVRDSAAEALGTAMKVVGERVITPFIGEVDALKMQKVKESCEKAELIAPQVLPKEKKQRTKAGKPTASQASSETQSTESKPTSATLTKKTASQGKHKAGSASARPVKKPAGVKKGGAKPSAVSSVSSSTSQKQTEFTERELSDEEVVSQASDILSDEVVIGLTNTNWKERLAAIEKFTEIVHGMEKENIPSQVLIKILAKKPGFKENNFQVLKMRFEILTYIAENSPVSKCTVESCLNDVVEKIGDAKNGSIAGASITALAEATSLDYISSEVLNTVFTQRSPKNQSEALNWLATSLKEFGLKINIKEVVEHIKKALSATNPAVRSSAITLLGVMYMYMGKTLRVLFEDEKAALLQQIDSELSKFQDVKPPAPIRGLGSRGKKSDKAGEDDGEDTDNQPLINASDLVPRTDISSHITDSILTEMSDKSWKVRAEALQKISSVLADAKFIKPELGDLPSALVARLTDSNKNMAIQSLSICNTLGTSLGPHCKHHVRIIAPGLFAAIGDNKNMVRSAALNCLNTWYEQIGLLAFFDGEMVSDALRTENPYQRIEMFNWLSEKLPEVKSVPKEELNVCVPSLFTCLEDRNADVRKKAQDCVLPFMIHLGFDSMARAAGKLKPGSKTTVMGLLEKARPNLPAKAPPKPKSAPARNGNTIAAPQGNRSPPSPGISTDNLNTEENTSGVAAPKGKLNRSTSKSKLAGKAAATSKSSKKEEEVDTSPGFVANNMKDQRLNDEKALKVLKWNFTSPREEFYQQLKDQMITANWGRTLVTNCFHSDFKFHIKAIDTMIECLAANSDATVANLDLILKWLALRFFDTNPSVLIKGLEYLQQLFSILIARGYRLLESEAASFIPYLLLKVGDPKDTVRKGVRDILKLICQVYPSSKMFNYVMQALPSKNSRQRAECLEELGAMIEVYGIRICQPSPAAALKEVARQIADRDNSVRNAALNCVVQAYNLEGEKVFKYIGQLSDKDKSLLEERIKRSARTRNNAPSREAPQQEVAASPQITRQVQPPHTQAAATTDTVDVIRRANRKPPMTRPKSTGPLTLDYDEIEQMFKSPEPENKAPGPVNVNADEILNLPDIQLPQTRLRPPASAVKLVNNSAEATMALNLVMAQLAAQEIPVVIEAFAQVEEVLRQDDKAESVLGSRVDQLLLMGALQYRLAHNKHMGDDNICKADVIKLYRCVTVTLVSLFEHKNLAKRASRDVLRDLVPHLVTVMLDTRLNELQEGPQVVRAINLLIVRILQRSNPTHVMSALIKLLHDCVGSMNTSDRYTELVMKCLWKMLRMMSQYINELNVDRILLDLHVFLKTYPSSYWRDRSSDTPIRTVKTILYTLVKFKGEEIMKHLMLISNRQESDLVNYLQKILHMNKDGDRKSSTGRSSAGSTPKHIEEGDENKLEGSIPGNRKSKSSPMRLSKSTHETLAEIFKKIGSKERTKEGLVELHEFQQKHPEADIEPFLQGSSEFFQNYIRRGLKAIEQERESKDQTSQPTTEGYTELSSNILKTSQVTLGYSSTNGSSVTYSGFQKSETTTTSTLSTSVKQTPLSPGLPPLPPDSEDTTPMDWVEWLKSVAARLGQDSSRYDDKEFVQKLVGSSKSGKGKEYGQLTDEEMEEIQRWTQENKNLLETFKRQYCKDVSVTSN</sequence>
<gene>
    <name evidence="10" type="primary">LOC106461269</name>
</gene>
<dbReference type="RefSeq" id="XP_013776534.1">
    <property type="nucleotide sequence ID" value="XM_013921080.2"/>
</dbReference>
<organism evidence="9 10">
    <name type="scientific">Limulus polyphemus</name>
    <name type="common">Atlantic horseshoe crab</name>
    <dbReference type="NCBI Taxonomy" id="6850"/>
    <lineage>
        <taxon>Eukaryota</taxon>
        <taxon>Metazoa</taxon>
        <taxon>Ecdysozoa</taxon>
        <taxon>Arthropoda</taxon>
        <taxon>Chelicerata</taxon>
        <taxon>Merostomata</taxon>
        <taxon>Xiphosura</taxon>
        <taxon>Limulidae</taxon>
        <taxon>Limulus</taxon>
    </lineage>
</organism>
<dbReference type="PROSITE" id="PS50077">
    <property type="entry name" value="HEAT_REPEAT"/>
    <property type="match status" value="1"/>
</dbReference>
<dbReference type="InterPro" id="IPR021133">
    <property type="entry name" value="HEAT_type_2"/>
</dbReference>
<feature type="region of interest" description="Disordered" evidence="7">
    <location>
        <begin position="1437"/>
        <end position="1499"/>
    </location>
</feature>
<keyword evidence="2" id="KW-0963">Cytoplasm</keyword>
<accession>A0ABM1B7S6</accession>
<feature type="repeat" description="HEAT" evidence="6">
    <location>
        <begin position="440"/>
        <end position="478"/>
    </location>
</feature>
<feature type="domain" description="TOG" evidence="8">
    <location>
        <begin position="269"/>
        <end position="503"/>
    </location>
</feature>
<feature type="compositionally biased region" description="Low complexity" evidence="7">
    <location>
        <begin position="570"/>
        <end position="587"/>
    </location>
</feature>
<feature type="compositionally biased region" description="Polar residues" evidence="7">
    <location>
        <begin position="1104"/>
        <end position="1135"/>
    </location>
</feature>
<dbReference type="GeneID" id="106461269"/>
<dbReference type="InterPro" id="IPR016024">
    <property type="entry name" value="ARM-type_fold"/>
</dbReference>
<dbReference type="InterPro" id="IPR024395">
    <property type="entry name" value="CLASP_N_dom"/>
</dbReference>
<dbReference type="SMART" id="SM01349">
    <property type="entry name" value="TOG"/>
    <property type="match status" value="5"/>
</dbReference>
<dbReference type="Pfam" id="PF12348">
    <property type="entry name" value="CLASP_N"/>
    <property type="match status" value="1"/>
</dbReference>
<dbReference type="InterPro" id="IPR034085">
    <property type="entry name" value="TOG"/>
</dbReference>
<dbReference type="InterPro" id="IPR011989">
    <property type="entry name" value="ARM-like"/>
</dbReference>
<dbReference type="InterPro" id="IPR048491">
    <property type="entry name" value="XMAP215_CLASP_TOG"/>
</dbReference>
<evidence type="ECO:0000256" key="7">
    <source>
        <dbReference type="SAM" id="MobiDB-lite"/>
    </source>
</evidence>
<proteinExistence type="inferred from homology"/>
<keyword evidence="4" id="KW-0206">Cytoskeleton</keyword>
<evidence type="ECO:0000256" key="3">
    <source>
        <dbReference type="ARBA" id="ARBA00022737"/>
    </source>
</evidence>
<comment type="subcellular location">
    <subcellularLocation>
        <location evidence="1">Cytoplasm</location>
        <location evidence="1">Cytoskeleton</location>
    </subcellularLocation>
</comment>
<feature type="domain" description="TOG" evidence="8">
    <location>
        <begin position="1204"/>
        <end position="1443"/>
    </location>
</feature>
<feature type="domain" description="TOG" evidence="8">
    <location>
        <begin position="1"/>
        <end position="227"/>
    </location>
</feature>
<evidence type="ECO:0000259" key="8">
    <source>
        <dbReference type="SMART" id="SM01349"/>
    </source>
</evidence>
<dbReference type="Proteomes" id="UP000694941">
    <property type="component" value="Unplaced"/>
</dbReference>
<feature type="compositionally biased region" description="Basic and acidic residues" evidence="7">
    <location>
        <begin position="1842"/>
        <end position="1852"/>
    </location>
</feature>
<dbReference type="Gene3D" id="1.25.10.10">
    <property type="entry name" value="Leucine-rich Repeat Variant"/>
    <property type="match status" value="5"/>
</dbReference>
<reference evidence="10" key="1">
    <citation type="submission" date="2025-08" db="UniProtKB">
        <authorList>
            <consortium name="RefSeq"/>
        </authorList>
    </citation>
    <scope>IDENTIFICATION</scope>
    <source>
        <tissue evidence="10">Muscle</tissue>
    </source>
</reference>
<evidence type="ECO:0000256" key="5">
    <source>
        <dbReference type="ARBA" id="ARBA00025722"/>
    </source>
</evidence>
<dbReference type="Pfam" id="PF21041">
    <property type="entry name" value="XMAP215_CLASP_TOG"/>
    <property type="match status" value="4"/>
</dbReference>
<feature type="compositionally biased region" description="Low complexity" evidence="7">
    <location>
        <begin position="1146"/>
        <end position="1161"/>
    </location>
</feature>
<evidence type="ECO:0000256" key="2">
    <source>
        <dbReference type="ARBA" id="ARBA00022490"/>
    </source>
</evidence>
<feature type="compositionally biased region" description="Polar residues" evidence="7">
    <location>
        <begin position="1458"/>
        <end position="1468"/>
    </location>
</feature>
<evidence type="ECO:0000313" key="10">
    <source>
        <dbReference type="RefSeq" id="XP_013776534.1"/>
    </source>
</evidence>
<feature type="domain" description="TOG" evidence="8">
    <location>
        <begin position="858"/>
        <end position="1091"/>
    </location>
</feature>
<feature type="compositionally biased region" description="Acidic residues" evidence="7">
    <location>
        <begin position="248"/>
        <end position="261"/>
    </location>
</feature>
<feature type="region of interest" description="Disordered" evidence="7">
    <location>
        <begin position="505"/>
        <end position="596"/>
    </location>
</feature>
<evidence type="ECO:0000256" key="6">
    <source>
        <dbReference type="PROSITE-ProRule" id="PRU00103"/>
    </source>
</evidence>
<name>A0ABM1B7S6_LIMPO</name>
<evidence type="ECO:0000256" key="1">
    <source>
        <dbReference type="ARBA" id="ARBA00004245"/>
    </source>
</evidence>
<feature type="domain" description="TOG" evidence="8">
    <location>
        <begin position="593"/>
        <end position="824"/>
    </location>
</feature>
<feature type="compositionally biased region" description="Low complexity" evidence="7">
    <location>
        <begin position="1982"/>
        <end position="1993"/>
    </location>
</feature>
<feature type="region of interest" description="Disordered" evidence="7">
    <location>
        <begin position="1824"/>
        <end position="1873"/>
    </location>
</feature>
<evidence type="ECO:0000256" key="4">
    <source>
        <dbReference type="ARBA" id="ARBA00023212"/>
    </source>
</evidence>
<feature type="region of interest" description="Disordered" evidence="7">
    <location>
        <begin position="225"/>
        <end position="261"/>
    </location>
</feature>
<feature type="region of interest" description="Disordered" evidence="7">
    <location>
        <begin position="1982"/>
        <end position="2010"/>
    </location>
</feature>
<keyword evidence="9" id="KW-1185">Reference proteome</keyword>
<keyword evidence="3" id="KW-0677">Repeat</keyword>
<dbReference type="InterPro" id="IPR045110">
    <property type="entry name" value="XMAP215"/>
</dbReference>
<evidence type="ECO:0000313" key="9">
    <source>
        <dbReference type="Proteomes" id="UP000694941"/>
    </source>
</evidence>
<comment type="similarity">
    <text evidence="5">Belongs to the TOG/XMAP215 family.</text>
</comment>
<protein>
    <submittedName>
        <fullName evidence="10">Cytoskeleton-associated protein 5-like</fullName>
    </submittedName>
</protein>
<dbReference type="PANTHER" id="PTHR12609">
    <property type="entry name" value="MICROTUBULE ASSOCIATED PROTEIN XMAP215"/>
    <property type="match status" value="1"/>
</dbReference>